<keyword evidence="6" id="KW-0119">Carbohydrate metabolism</keyword>
<dbReference type="GO" id="GO:0005576">
    <property type="term" value="C:extracellular region"/>
    <property type="evidence" value="ECO:0007669"/>
    <property type="project" value="UniProtKB-SubCell"/>
</dbReference>
<accession>A0A1I3J4U1</accession>
<sequence length="268" mass="29952">MKKHPYLQYLFLIVLSTLFISCKETTNYQYIVNLPQHFQGAPVVFMLHGYGSSAENFKADTHFEQEANARGYAVIYLTSTDAGWSAGAGADKNDDVKAICALAKSIQKEFHFDKKRMYVAGFSNGGFMTHRLVVEGKGTFAGGICVAGDMSKTVWKSRKSKTKVSFFQISGEKDDAVPKISNGTAKYAYDPAIEDVMEYYATSNRLNFDAPEVQKIGYGSTLTKYTGDKSKKQVWHLLVKDGHHAWPSVTFNNIETNNLILDFLDTQK</sequence>
<evidence type="ECO:0000313" key="10">
    <source>
        <dbReference type="Proteomes" id="UP000182737"/>
    </source>
</evidence>
<reference evidence="10" key="1">
    <citation type="submission" date="2016-10" db="EMBL/GenBank/DDBJ databases">
        <authorList>
            <person name="Varghese N."/>
            <person name="Submissions S."/>
        </authorList>
    </citation>
    <scope>NUCLEOTIDE SEQUENCE [LARGE SCALE GENOMIC DNA]</scope>
    <source>
        <strain evidence="10">XBD1002</strain>
    </source>
</reference>
<evidence type="ECO:0000256" key="3">
    <source>
        <dbReference type="ARBA" id="ARBA00022651"/>
    </source>
</evidence>
<dbReference type="GO" id="GO:0008236">
    <property type="term" value="F:serine-type peptidase activity"/>
    <property type="evidence" value="ECO:0007669"/>
    <property type="project" value="InterPro"/>
</dbReference>
<dbReference type="InterPro" id="IPR001375">
    <property type="entry name" value="Peptidase_S9_cat"/>
</dbReference>
<evidence type="ECO:0000256" key="2">
    <source>
        <dbReference type="ARBA" id="ARBA00022525"/>
    </source>
</evidence>
<evidence type="ECO:0000256" key="4">
    <source>
        <dbReference type="ARBA" id="ARBA00022729"/>
    </source>
</evidence>
<evidence type="ECO:0000256" key="5">
    <source>
        <dbReference type="ARBA" id="ARBA00022801"/>
    </source>
</evidence>
<feature type="domain" description="Peptidase S9 prolyl oligopeptidase catalytic" evidence="8">
    <location>
        <begin position="86"/>
        <end position="160"/>
    </location>
</feature>
<organism evidence="9 10">
    <name type="scientific">Treponema bryantii</name>
    <dbReference type="NCBI Taxonomy" id="163"/>
    <lineage>
        <taxon>Bacteria</taxon>
        <taxon>Pseudomonadati</taxon>
        <taxon>Spirochaetota</taxon>
        <taxon>Spirochaetia</taxon>
        <taxon>Spirochaetales</taxon>
        <taxon>Treponemataceae</taxon>
        <taxon>Treponema</taxon>
    </lineage>
</organism>
<keyword evidence="7" id="KW-0624">Polysaccharide degradation</keyword>
<keyword evidence="4" id="KW-0732">Signal</keyword>
<dbReference type="GO" id="GO:0045493">
    <property type="term" value="P:xylan catabolic process"/>
    <property type="evidence" value="ECO:0007669"/>
    <property type="project" value="UniProtKB-KW"/>
</dbReference>
<dbReference type="Proteomes" id="UP000182737">
    <property type="component" value="Unassembled WGS sequence"/>
</dbReference>
<dbReference type="PROSITE" id="PS51257">
    <property type="entry name" value="PROKAR_LIPOPROTEIN"/>
    <property type="match status" value="1"/>
</dbReference>
<keyword evidence="3" id="KW-0858">Xylan degradation</keyword>
<dbReference type="SUPFAM" id="SSF53474">
    <property type="entry name" value="alpha/beta-Hydrolases"/>
    <property type="match status" value="1"/>
</dbReference>
<evidence type="ECO:0000256" key="6">
    <source>
        <dbReference type="ARBA" id="ARBA00023277"/>
    </source>
</evidence>
<protein>
    <submittedName>
        <fullName evidence="9">Poly(3-hydroxybutyrate) depolymerase</fullName>
    </submittedName>
</protein>
<evidence type="ECO:0000256" key="1">
    <source>
        <dbReference type="ARBA" id="ARBA00004613"/>
    </source>
</evidence>
<dbReference type="Gene3D" id="3.40.50.1820">
    <property type="entry name" value="alpha/beta hydrolase"/>
    <property type="match status" value="1"/>
</dbReference>
<evidence type="ECO:0000259" key="8">
    <source>
        <dbReference type="Pfam" id="PF00326"/>
    </source>
</evidence>
<dbReference type="Pfam" id="PF00326">
    <property type="entry name" value="Peptidase_S9"/>
    <property type="match status" value="1"/>
</dbReference>
<dbReference type="InterPro" id="IPR043595">
    <property type="entry name" value="FaeB/C/D"/>
</dbReference>
<dbReference type="EMBL" id="FORI01000002">
    <property type="protein sequence ID" value="SFI55223.1"/>
    <property type="molecule type" value="Genomic_DNA"/>
</dbReference>
<evidence type="ECO:0000256" key="7">
    <source>
        <dbReference type="ARBA" id="ARBA00023326"/>
    </source>
</evidence>
<evidence type="ECO:0000313" key="9">
    <source>
        <dbReference type="EMBL" id="SFI55223.1"/>
    </source>
</evidence>
<keyword evidence="10" id="KW-1185">Reference proteome</keyword>
<dbReference type="GO" id="GO:0030600">
    <property type="term" value="F:feruloyl esterase activity"/>
    <property type="evidence" value="ECO:0007669"/>
    <property type="project" value="InterPro"/>
</dbReference>
<comment type="subcellular location">
    <subcellularLocation>
        <location evidence="1">Secreted</location>
    </subcellularLocation>
</comment>
<proteinExistence type="predicted"/>
<dbReference type="OrthoDB" id="9767239at2"/>
<keyword evidence="5" id="KW-0378">Hydrolase</keyword>
<name>A0A1I3J4U1_9SPIR</name>
<keyword evidence="2" id="KW-0964">Secreted</keyword>
<dbReference type="RefSeq" id="WP_074930715.1">
    <property type="nucleotide sequence ID" value="NZ_FORI01000002.1"/>
</dbReference>
<gene>
    <name evidence="9" type="ORF">SAMN04487775_102335</name>
</gene>
<dbReference type="InterPro" id="IPR029058">
    <property type="entry name" value="AB_hydrolase_fold"/>
</dbReference>
<dbReference type="PANTHER" id="PTHR38050">
    <property type="match status" value="1"/>
</dbReference>
<dbReference type="PANTHER" id="PTHR38050:SF2">
    <property type="entry name" value="FERULOYL ESTERASE C-RELATED"/>
    <property type="match status" value="1"/>
</dbReference>
<dbReference type="GO" id="GO:0006508">
    <property type="term" value="P:proteolysis"/>
    <property type="evidence" value="ECO:0007669"/>
    <property type="project" value="InterPro"/>
</dbReference>
<dbReference type="AlphaFoldDB" id="A0A1I3J4U1"/>